<feature type="compositionally biased region" description="Low complexity" evidence="6">
    <location>
        <begin position="1383"/>
        <end position="1394"/>
    </location>
</feature>
<dbReference type="GO" id="GO:0000785">
    <property type="term" value="C:chromatin"/>
    <property type="evidence" value="ECO:0007669"/>
    <property type="project" value="TreeGrafter"/>
</dbReference>
<dbReference type="GO" id="GO:0005634">
    <property type="term" value="C:nucleus"/>
    <property type="evidence" value="ECO:0007669"/>
    <property type="project" value="UniProtKB-SubCell"/>
</dbReference>
<feature type="region of interest" description="Disordered" evidence="6">
    <location>
        <begin position="1"/>
        <end position="20"/>
    </location>
</feature>
<feature type="region of interest" description="Disordered" evidence="6">
    <location>
        <begin position="1255"/>
        <end position="1524"/>
    </location>
</feature>
<feature type="compositionally biased region" description="Low complexity" evidence="6">
    <location>
        <begin position="1490"/>
        <end position="1505"/>
    </location>
</feature>
<dbReference type="GO" id="GO:0051301">
    <property type="term" value="P:cell division"/>
    <property type="evidence" value="ECO:0007669"/>
    <property type="project" value="UniProtKB-KW"/>
</dbReference>
<evidence type="ECO:0000256" key="3">
    <source>
        <dbReference type="ARBA" id="ARBA00022776"/>
    </source>
</evidence>
<feature type="compositionally biased region" description="Low complexity" evidence="6">
    <location>
        <begin position="1403"/>
        <end position="1417"/>
    </location>
</feature>
<evidence type="ECO:0000313" key="7">
    <source>
        <dbReference type="EMBL" id="KAK0622899.1"/>
    </source>
</evidence>
<dbReference type="GO" id="GO:0007064">
    <property type="term" value="P:mitotic sister chromatid cohesion"/>
    <property type="evidence" value="ECO:0007669"/>
    <property type="project" value="InterPro"/>
</dbReference>
<evidence type="ECO:0000256" key="5">
    <source>
        <dbReference type="ARBA" id="ARBA00023306"/>
    </source>
</evidence>
<organism evidence="7 8">
    <name type="scientific">Immersiella caudata</name>
    <dbReference type="NCBI Taxonomy" id="314043"/>
    <lineage>
        <taxon>Eukaryota</taxon>
        <taxon>Fungi</taxon>
        <taxon>Dikarya</taxon>
        <taxon>Ascomycota</taxon>
        <taxon>Pezizomycotina</taxon>
        <taxon>Sordariomycetes</taxon>
        <taxon>Sordariomycetidae</taxon>
        <taxon>Sordariales</taxon>
        <taxon>Lasiosphaeriaceae</taxon>
        <taxon>Immersiella</taxon>
    </lineage>
</organism>
<dbReference type="InterPro" id="IPR039776">
    <property type="entry name" value="Pds5"/>
</dbReference>
<dbReference type="Gene3D" id="1.25.10.10">
    <property type="entry name" value="Leucine-rich Repeat Variant"/>
    <property type="match status" value="1"/>
</dbReference>
<feature type="region of interest" description="Disordered" evidence="6">
    <location>
        <begin position="281"/>
        <end position="309"/>
    </location>
</feature>
<keyword evidence="2" id="KW-0132">Cell division</keyword>
<dbReference type="GO" id="GO:0006281">
    <property type="term" value="P:DNA repair"/>
    <property type="evidence" value="ECO:0007669"/>
    <property type="project" value="TreeGrafter"/>
</dbReference>
<feature type="compositionally biased region" description="Acidic residues" evidence="6">
    <location>
        <begin position="1514"/>
        <end position="1524"/>
    </location>
</feature>
<dbReference type="CDD" id="cd19953">
    <property type="entry name" value="PDS5"/>
    <property type="match status" value="1"/>
</dbReference>
<keyword evidence="3" id="KW-0498">Mitosis</keyword>
<feature type="region of interest" description="Disordered" evidence="6">
    <location>
        <begin position="589"/>
        <end position="608"/>
    </location>
</feature>
<keyword evidence="5" id="KW-0131">Cell cycle</keyword>
<gene>
    <name evidence="7" type="ORF">B0T14DRAFT_428661</name>
</gene>
<protein>
    <submittedName>
        <fullName evidence="7">Armadillo-type protein</fullName>
    </submittedName>
</protein>
<evidence type="ECO:0000256" key="1">
    <source>
        <dbReference type="ARBA" id="ARBA00004123"/>
    </source>
</evidence>
<evidence type="ECO:0000256" key="2">
    <source>
        <dbReference type="ARBA" id="ARBA00022618"/>
    </source>
</evidence>
<dbReference type="InterPro" id="IPR011989">
    <property type="entry name" value="ARM-like"/>
</dbReference>
<proteinExistence type="predicted"/>
<feature type="compositionally biased region" description="Acidic residues" evidence="6">
    <location>
        <begin position="1435"/>
        <end position="1454"/>
    </location>
</feature>
<dbReference type="SUPFAM" id="SSF48371">
    <property type="entry name" value="ARM repeat"/>
    <property type="match status" value="2"/>
</dbReference>
<comment type="caution">
    <text evidence="7">The sequence shown here is derived from an EMBL/GenBank/DDBJ whole genome shotgun (WGS) entry which is preliminary data.</text>
</comment>
<name>A0AA39WWG6_9PEZI</name>
<comment type="subcellular location">
    <subcellularLocation>
        <location evidence="1">Nucleus</location>
    </subcellularLocation>
</comment>
<sequence length="1524" mass="168844">MAPRRSAAAEEEEKPPLKFNESLSWRPGKPILIDTLLKRLNTLSKELSETEQDEIDPNSLSKVAKELAAHQVLNHKDKGVRAYTACCIVDILRLCAPDAPFTATQLKDFFNLVVTSIIPMLFDPGNSYNNQHKHVLRSLSEVKSIVLLLDVEGSESMMHQLFSTVFDGVSGTKSTTSEHVAKDVEHNMQEMLGLLIEDAQGLPNKVVDVIIAQFLRAAAPGGAKDRHDYVPLDDNQATLLLKEEPEAYQMAKHLCHTYPDKMARFVSQYFSDVILEGTSFATGKNGNNKDSDDEDEEDGPSAGPSESDLRELRKSHVLIREIWKAAPMILQNVVPQVEAELSADNAHLRQLATETLGDMISGIGAAGPPPRPNLDPAAYPPLRLSDEDSSEPPRTNILSTPISAISFSQTHPVTFSNFVSRKNDKVAAIRATWATAVGYILSTSAGGIGLGREDETALVQGLGEKLSDPDEKVRLAAVRAIESFKFQDVISKLALNGGVNKDGSVLSTLADRCRDRKPAVRVAAMSLLSRLWAVGSGELLAGREAVTSALSGVPSRIFNVFYANDLELNVLLDRVIYECLVPLGYPPAKKGSKKEASNGNSQSQLGGTAPLDADAIRAERILLMARSLDPGAKRAFFVMQARQPQFAQAMVTFIKQCDHYNGGVMDEAADKKTANLNKIIGYLVQFLPDPIKGKGDLLKFAKINDRRNYNLIKYVIGQEHDYKTVHNAFKELIKRVHNSKDPSIMETLLPLLYRSGCIMFNRSHLSAIMEYSKTDKDGMGAVAHEVLNEISQRNPDLFKTHIGQLCKDLVDQAPTATKTNDPIVVETLKACSTYARKYPKDVPMDREFIQTMISYALYGQPARAAKYAVNILLSKKDDKSLLSATDLLQRVMKDWKYGSPHLLNKLAAVSQLEYYAPKVTEEADEQILNMTVQQILLEVRADASDRDPEWVDDADMDEEIQAKCLALKILVNRLRSIEDIDEAKDKAKPVWKMLTKLVKEEGEICKTKDTPKHHKARLRLLAAQLILKLCTQKHFDDLLTPEGFNMIALLSQDGTQEVRHGFVQTLQKYLADNRLRSRYYTIVFLLAFEPSTDFKQRTETWIRSRARHFERTKQPVFEAIMPRLLSLLAHHPDYGQELELLIDHARYLLFYISLVATEDNLGLIYKYAERVKQTQDSLDQESVRHRVLSDLAQAVIRKWQEKRGWAFAAYSQKVGLPLGLYTALKSHNEAQEAAEKQYIPDGIDDKLDELLKAMDRKKKRKSADDRPDNQPAAKKTKLPSRPAPKEPKAPKPSAPKKATSSSKPKKPTSSRAKPKKVRAAESSPMPDGDRRRSGRSRTNTTYIERDSSADEEEMLEGVAEWRYSGSDSEGEPESGEEHDSDAASHAANDSASEEPAPARSGKKNAAPGKKPTAPAAKDGADDDSELSDIASVVENPEEEEEEKEEQDNDEDEEIQSSPAPTARGSRATNGRKGKAAAPKGKPKAKDASAKAKAAPAKTSARPTRASARKKAASEGDDEMDVDED</sequence>
<accession>A0AA39WWG6</accession>
<reference evidence="7" key="1">
    <citation type="submission" date="2023-06" db="EMBL/GenBank/DDBJ databases">
        <title>Genome-scale phylogeny and comparative genomics of the fungal order Sordariales.</title>
        <authorList>
            <consortium name="Lawrence Berkeley National Laboratory"/>
            <person name="Hensen N."/>
            <person name="Bonometti L."/>
            <person name="Westerberg I."/>
            <person name="Brannstrom I.O."/>
            <person name="Guillou S."/>
            <person name="Cros-Aarteil S."/>
            <person name="Calhoun S."/>
            <person name="Haridas S."/>
            <person name="Kuo A."/>
            <person name="Mondo S."/>
            <person name="Pangilinan J."/>
            <person name="Riley R."/>
            <person name="Labutti K."/>
            <person name="Andreopoulos B."/>
            <person name="Lipzen A."/>
            <person name="Chen C."/>
            <person name="Yanf M."/>
            <person name="Daum C."/>
            <person name="Ng V."/>
            <person name="Clum A."/>
            <person name="Steindorff A."/>
            <person name="Ohm R."/>
            <person name="Martin F."/>
            <person name="Silar P."/>
            <person name="Natvig D."/>
            <person name="Lalanne C."/>
            <person name="Gautier V."/>
            <person name="Ament-Velasquez S.L."/>
            <person name="Kruys A."/>
            <person name="Hutchinson M.I."/>
            <person name="Powell A.J."/>
            <person name="Barry K."/>
            <person name="Miller A.N."/>
            <person name="Grigoriev I.V."/>
            <person name="Debuchy R."/>
            <person name="Gladieux P."/>
            <person name="Thoren M.H."/>
            <person name="Johannesson H."/>
        </authorList>
    </citation>
    <scope>NUCLEOTIDE SEQUENCE</scope>
    <source>
        <strain evidence="7">CBS 606.72</strain>
    </source>
</reference>
<dbReference type="PANTHER" id="PTHR12663">
    <property type="entry name" value="ANDROGEN INDUCED INHIBITOR OF PROLIFERATION AS3 / PDS5-RELATED"/>
    <property type="match status" value="1"/>
</dbReference>
<dbReference type="Proteomes" id="UP001175000">
    <property type="component" value="Unassembled WGS sequence"/>
</dbReference>
<keyword evidence="4" id="KW-0539">Nucleus</keyword>
<keyword evidence="8" id="KW-1185">Reference proteome</keyword>
<dbReference type="InterPro" id="IPR016024">
    <property type="entry name" value="ARM-type_fold"/>
</dbReference>
<dbReference type="EMBL" id="JAULSU010000003">
    <property type="protein sequence ID" value="KAK0622899.1"/>
    <property type="molecule type" value="Genomic_DNA"/>
</dbReference>
<dbReference type="PANTHER" id="PTHR12663:SF0">
    <property type="entry name" value="PRECOCIOUS DISSOCIATION OF SISTERS 5, ISOFORM A"/>
    <property type="match status" value="1"/>
</dbReference>
<evidence type="ECO:0000256" key="6">
    <source>
        <dbReference type="SAM" id="MobiDB-lite"/>
    </source>
</evidence>
<feature type="compositionally biased region" description="Basic residues" evidence="6">
    <location>
        <begin position="1303"/>
        <end position="1317"/>
    </location>
</feature>
<feature type="compositionally biased region" description="Polar residues" evidence="6">
    <location>
        <begin position="597"/>
        <end position="606"/>
    </location>
</feature>
<evidence type="ECO:0000256" key="4">
    <source>
        <dbReference type="ARBA" id="ARBA00023242"/>
    </source>
</evidence>
<evidence type="ECO:0000313" key="8">
    <source>
        <dbReference type="Proteomes" id="UP001175000"/>
    </source>
</evidence>
<dbReference type="Pfam" id="PF20168">
    <property type="entry name" value="PDS5"/>
    <property type="match status" value="1"/>
</dbReference>